<dbReference type="EMBL" id="MAAO01000010">
    <property type="protein sequence ID" value="OUR94819.1"/>
    <property type="molecule type" value="Genomic_DNA"/>
</dbReference>
<evidence type="ECO:0000313" key="2">
    <source>
        <dbReference type="EMBL" id="OUR94819.1"/>
    </source>
</evidence>
<dbReference type="Proteomes" id="UP000196531">
    <property type="component" value="Unassembled WGS sequence"/>
</dbReference>
<protein>
    <recommendedName>
        <fullName evidence="4">DUF4189 domain-containing protein</fullName>
    </recommendedName>
</protein>
<evidence type="ECO:0008006" key="4">
    <source>
        <dbReference type="Google" id="ProtNLM"/>
    </source>
</evidence>
<organism evidence="2 3">
    <name type="scientific">Halobacteriovorax marinus</name>
    <dbReference type="NCBI Taxonomy" id="97084"/>
    <lineage>
        <taxon>Bacteria</taxon>
        <taxon>Pseudomonadati</taxon>
        <taxon>Bdellovibrionota</taxon>
        <taxon>Bacteriovoracia</taxon>
        <taxon>Bacteriovoracales</taxon>
        <taxon>Halobacteriovoraceae</taxon>
        <taxon>Halobacteriovorax</taxon>
    </lineage>
</organism>
<keyword evidence="1" id="KW-0732">Signal</keyword>
<evidence type="ECO:0000313" key="3">
    <source>
        <dbReference type="Proteomes" id="UP000196531"/>
    </source>
</evidence>
<accession>A0A1Y5F3J0</accession>
<feature type="signal peptide" evidence="1">
    <location>
        <begin position="1"/>
        <end position="19"/>
    </location>
</feature>
<name>A0A1Y5F3J0_9BACT</name>
<dbReference type="AlphaFoldDB" id="A0A1Y5F3J0"/>
<reference evidence="3" key="1">
    <citation type="journal article" date="2017" name="Proc. Natl. Acad. Sci. U.S.A.">
        <title>Simulation of Deepwater Horizon oil plume reveals substrate specialization within a complex community of hydrocarbon-degraders.</title>
        <authorList>
            <person name="Hu P."/>
            <person name="Dubinsky E.A."/>
            <person name="Probst A.J."/>
            <person name="Wang J."/>
            <person name="Sieber C.M.K."/>
            <person name="Tom L.M."/>
            <person name="Gardinali P."/>
            <person name="Banfield J.F."/>
            <person name="Atlas R.M."/>
            <person name="Andersen G.L."/>
        </authorList>
    </citation>
    <scope>NUCLEOTIDE SEQUENCE [LARGE SCALE GENOMIC DNA]</scope>
</reference>
<sequence>MKKLMTLIALAATFSTLGAQIEGKKIEVSMENVETLEQMLKTGNKFYGGWECEAQAIDGSGGVGQARSRAQAARMAVNFCRNYSYEPFSCRVFSCYRL</sequence>
<gene>
    <name evidence="2" type="ORF">A9Q84_17060</name>
</gene>
<proteinExistence type="predicted"/>
<evidence type="ECO:0000256" key="1">
    <source>
        <dbReference type="SAM" id="SignalP"/>
    </source>
</evidence>
<feature type="chain" id="PRO_5012509000" description="DUF4189 domain-containing protein" evidence="1">
    <location>
        <begin position="20"/>
        <end position="98"/>
    </location>
</feature>
<comment type="caution">
    <text evidence="2">The sequence shown here is derived from an EMBL/GenBank/DDBJ whole genome shotgun (WGS) entry which is preliminary data.</text>
</comment>